<evidence type="ECO:0000313" key="2">
    <source>
        <dbReference type="EMBL" id="MDT8897441.1"/>
    </source>
</evidence>
<dbReference type="CDD" id="cd02028">
    <property type="entry name" value="UMPK_like"/>
    <property type="match status" value="1"/>
</dbReference>
<dbReference type="Proteomes" id="UP001254165">
    <property type="component" value="Unassembled WGS sequence"/>
</dbReference>
<dbReference type="InterPro" id="IPR027417">
    <property type="entry name" value="P-loop_NTPase"/>
</dbReference>
<dbReference type="SUPFAM" id="SSF81271">
    <property type="entry name" value="TGS-like"/>
    <property type="match status" value="1"/>
</dbReference>
<dbReference type="GO" id="GO:0016301">
    <property type="term" value="F:kinase activity"/>
    <property type="evidence" value="ECO:0007669"/>
    <property type="project" value="UniProtKB-KW"/>
</dbReference>
<organism evidence="2 3">
    <name type="scientific">Thermanaerothrix solaris</name>
    <dbReference type="NCBI Taxonomy" id="3058434"/>
    <lineage>
        <taxon>Bacteria</taxon>
        <taxon>Bacillati</taxon>
        <taxon>Chloroflexota</taxon>
        <taxon>Anaerolineae</taxon>
        <taxon>Anaerolineales</taxon>
        <taxon>Anaerolineaceae</taxon>
        <taxon>Thermanaerothrix</taxon>
    </lineage>
</organism>
<name>A0ABU3NNR7_9CHLR</name>
<comment type="caution">
    <text evidence="2">The sequence shown here is derived from an EMBL/GenBank/DDBJ whole genome shotgun (WGS) entry which is preliminary data.</text>
</comment>
<keyword evidence="3" id="KW-1185">Reference proteome</keyword>
<dbReference type="PANTHER" id="PTHR10285">
    <property type="entry name" value="URIDINE KINASE"/>
    <property type="match status" value="1"/>
</dbReference>
<dbReference type="CDD" id="cd01667">
    <property type="entry name" value="TGS_ThrRS"/>
    <property type="match status" value="1"/>
</dbReference>
<dbReference type="InterPro" id="IPR004095">
    <property type="entry name" value="TGS"/>
</dbReference>
<dbReference type="EMBL" id="JAUHMF010000001">
    <property type="protein sequence ID" value="MDT8897441.1"/>
    <property type="molecule type" value="Genomic_DNA"/>
</dbReference>
<dbReference type="Pfam" id="PF00485">
    <property type="entry name" value="PRK"/>
    <property type="match status" value="1"/>
</dbReference>
<dbReference type="SUPFAM" id="SSF55186">
    <property type="entry name" value="ThrRS/AlaRS common domain"/>
    <property type="match status" value="1"/>
</dbReference>
<protein>
    <submittedName>
        <fullName evidence="2">Nucleoside kinase</fullName>
    </submittedName>
</protein>
<dbReference type="PROSITE" id="PS51880">
    <property type="entry name" value="TGS"/>
    <property type="match status" value="1"/>
</dbReference>
<gene>
    <name evidence="2" type="ORF">QYE77_04115</name>
</gene>
<keyword evidence="2" id="KW-0808">Transferase</keyword>
<accession>A0ABU3NNR7</accession>
<dbReference type="SUPFAM" id="SSF52540">
    <property type="entry name" value="P-loop containing nucleoside triphosphate hydrolases"/>
    <property type="match status" value="1"/>
</dbReference>
<dbReference type="RefSeq" id="WP_315624094.1">
    <property type="nucleotide sequence ID" value="NZ_JAUHMF010000001.1"/>
</dbReference>
<evidence type="ECO:0000259" key="1">
    <source>
        <dbReference type="PROSITE" id="PS51880"/>
    </source>
</evidence>
<sequence>MMTETLHISQVLQPRETVEIHLPDGRVFSGPRHTPVGEFLKALPEWDNPPIVGAVVNGELRELTYPISMDARVRPVTMADADGARIYRRSITFLLEAAFEELFPQAILTVDHSVAFGGYYCQVSGRPPLNADEVQALESHMRHLVEQDLPFERQVVPLSEAMTYFEQKGYPDKLRLLKYRQKDTLVLYCLGEHRDYHHGYMVPSTGYLRWFALTPQEEGFVLRFPRRHAPTTLSPMPAYPKLLHAFRQYGDWLARLGIESVGALNDAIHAGRIREVILVSEALHEQRIAEIARQIGQRAEQARIILIAGPSSSGKTTFAKRLAVQLLAYGLSPFPLELDNFFVERERSPRDENGNYDFEALEALDIARLEECLEGLIAGKVVQLPRFNFKLGRPEPGDVVQLRPDQLIILEGIHGLNPRLLPDFPQERAYRIYVSCLTQLNLDRYNRISTTDTRLIRRIVRDARERGYSATETIARWESVRRGEKRYIFPYQENADEMFNSALVYELSALKPLVEPLLRQVPYGSLEHIEAKRLLSFMEWFLPIESDLIPDNSILREFIGGSILSDFKLWEHGLEGSPNGLSPLFSMR</sequence>
<feature type="domain" description="TGS" evidence="1">
    <location>
        <begin position="16"/>
        <end position="77"/>
    </location>
</feature>
<reference evidence="2 3" key="1">
    <citation type="submission" date="2023-07" db="EMBL/GenBank/DDBJ databases">
        <title>Novel species of Thermanaerothrix with wide hydrolytic capabilities.</title>
        <authorList>
            <person name="Zayulina K.S."/>
            <person name="Podosokorskaya O.A."/>
            <person name="Elcheninov A.G."/>
        </authorList>
    </citation>
    <scope>NUCLEOTIDE SEQUENCE [LARGE SCALE GENOMIC DNA]</scope>
    <source>
        <strain evidence="2 3">4228-RoL</strain>
    </source>
</reference>
<dbReference type="Gene3D" id="3.30.980.10">
    <property type="entry name" value="Threonyl-trna Synthetase, Chain A, domain 2"/>
    <property type="match status" value="1"/>
</dbReference>
<dbReference type="Gene3D" id="3.40.50.300">
    <property type="entry name" value="P-loop containing nucleotide triphosphate hydrolases"/>
    <property type="match status" value="1"/>
</dbReference>
<evidence type="ECO:0000313" key="3">
    <source>
        <dbReference type="Proteomes" id="UP001254165"/>
    </source>
</evidence>
<dbReference type="InterPro" id="IPR006083">
    <property type="entry name" value="PRK/URK"/>
</dbReference>
<dbReference type="InterPro" id="IPR018163">
    <property type="entry name" value="Thr/Ala-tRNA-synth_IIc_edit"/>
</dbReference>
<dbReference type="InterPro" id="IPR012676">
    <property type="entry name" value="TGS-like"/>
</dbReference>
<proteinExistence type="predicted"/>
<keyword evidence="2" id="KW-0418">Kinase</keyword>